<dbReference type="PANTHER" id="PTHR30069">
    <property type="entry name" value="TONB-DEPENDENT OUTER MEMBRANE RECEPTOR"/>
    <property type="match status" value="1"/>
</dbReference>
<dbReference type="PROSITE" id="PS52016">
    <property type="entry name" value="TONB_DEPENDENT_REC_3"/>
    <property type="match status" value="1"/>
</dbReference>
<evidence type="ECO:0000256" key="13">
    <source>
        <dbReference type="RuleBase" id="RU003357"/>
    </source>
</evidence>
<dbReference type="Gene3D" id="2.40.170.20">
    <property type="entry name" value="TonB-dependent receptor, beta-barrel domain"/>
    <property type="match status" value="1"/>
</dbReference>
<dbReference type="Proteomes" id="UP000634011">
    <property type="component" value="Unassembled WGS sequence"/>
</dbReference>
<feature type="signal peptide" evidence="14">
    <location>
        <begin position="1"/>
        <end position="22"/>
    </location>
</feature>
<evidence type="ECO:0000256" key="2">
    <source>
        <dbReference type="ARBA" id="ARBA00009810"/>
    </source>
</evidence>
<dbReference type="EMBL" id="JACOFV010000005">
    <property type="protein sequence ID" value="MBC3861880.1"/>
    <property type="molecule type" value="Genomic_DNA"/>
</dbReference>
<evidence type="ECO:0000256" key="7">
    <source>
        <dbReference type="ARBA" id="ARBA00023065"/>
    </source>
</evidence>
<evidence type="ECO:0000256" key="3">
    <source>
        <dbReference type="ARBA" id="ARBA00022448"/>
    </source>
</evidence>
<keyword evidence="11 12" id="KW-0998">Cell outer membrane</keyword>
<evidence type="ECO:0000313" key="18">
    <source>
        <dbReference type="Proteomes" id="UP000634011"/>
    </source>
</evidence>
<evidence type="ECO:0000256" key="9">
    <source>
        <dbReference type="ARBA" id="ARBA00023136"/>
    </source>
</evidence>
<evidence type="ECO:0000256" key="12">
    <source>
        <dbReference type="PROSITE-ProRule" id="PRU01360"/>
    </source>
</evidence>
<evidence type="ECO:0000256" key="4">
    <source>
        <dbReference type="ARBA" id="ARBA00022452"/>
    </source>
</evidence>
<dbReference type="InterPro" id="IPR037066">
    <property type="entry name" value="Plug_dom_sf"/>
</dbReference>
<evidence type="ECO:0000259" key="16">
    <source>
        <dbReference type="Pfam" id="PF07715"/>
    </source>
</evidence>
<name>A0A923HF40_9BURK</name>
<comment type="subcellular location">
    <subcellularLocation>
        <location evidence="1 12">Cell outer membrane</location>
        <topology evidence="1 12">Multi-pass membrane protein</topology>
    </subcellularLocation>
</comment>
<keyword evidence="18" id="KW-1185">Reference proteome</keyword>
<accession>A0A923HF40</accession>
<evidence type="ECO:0000256" key="11">
    <source>
        <dbReference type="ARBA" id="ARBA00023237"/>
    </source>
</evidence>
<dbReference type="RefSeq" id="WP_186911806.1">
    <property type="nucleotide sequence ID" value="NZ_JACOFV010000005.1"/>
</dbReference>
<keyword evidence="8 13" id="KW-0798">TonB box</keyword>
<evidence type="ECO:0000259" key="15">
    <source>
        <dbReference type="Pfam" id="PF00593"/>
    </source>
</evidence>
<comment type="similarity">
    <text evidence="2 12 13">Belongs to the TonB-dependent receptor family.</text>
</comment>
<evidence type="ECO:0000256" key="6">
    <source>
        <dbReference type="ARBA" id="ARBA00022729"/>
    </source>
</evidence>
<evidence type="ECO:0000313" key="17">
    <source>
        <dbReference type="EMBL" id="MBC3861880.1"/>
    </source>
</evidence>
<dbReference type="GO" id="GO:0009279">
    <property type="term" value="C:cell outer membrane"/>
    <property type="evidence" value="ECO:0007669"/>
    <property type="project" value="UniProtKB-SubCell"/>
</dbReference>
<dbReference type="Pfam" id="PF00593">
    <property type="entry name" value="TonB_dep_Rec_b-barrel"/>
    <property type="match status" value="1"/>
</dbReference>
<evidence type="ECO:0000256" key="8">
    <source>
        <dbReference type="ARBA" id="ARBA00023077"/>
    </source>
</evidence>
<gene>
    <name evidence="17" type="ORF">H8K32_07195</name>
</gene>
<protein>
    <submittedName>
        <fullName evidence="17">TonB-dependent receptor</fullName>
    </submittedName>
</protein>
<evidence type="ECO:0000256" key="1">
    <source>
        <dbReference type="ARBA" id="ARBA00004571"/>
    </source>
</evidence>
<evidence type="ECO:0000256" key="14">
    <source>
        <dbReference type="SAM" id="SignalP"/>
    </source>
</evidence>
<dbReference type="AlphaFoldDB" id="A0A923HF40"/>
<dbReference type="InterPro" id="IPR000531">
    <property type="entry name" value="Beta-barrel_TonB"/>
</dbReference>
<keyword evidence="3 12" id="KW-0813">Transport</keyword>
<keyword evidence="9 12" id="KW-0472">Membrane</keyword>
<proteinExistence type="inferred from homology"/>
<dbReference type="PANTHER" id="PTHR30069:SF53">
    <property type="entry name" value="COLICIN I RECEPTOR-RELATED"/>
    <property type="match status" value="1"/>
</dbReference>
<dbReference type="SUPFAM" id="SSF56935">
    <property type="entry name" value="Porins"/>
    <property type="match status" value="1"/>
</dbReference>
<comment type="caution">
    <text evidence="17">The sequence shown here is derived from an EMBL/GenBank/DDBJ whole genome shotgun (WGS) entry which is preliminary data.</text>
</comment>
<dbReference type="GO" id="GO:0015889">
    <property type="term" value="P:cobalamin transport"/>
    <property type="evidence" value="ECO:0007669"/>
    <property type="project" value="TreeGrafter"/>
</dbReference>
<dbReference type="GO" id="GO:0006811">
    <property type="term" value="P:monoatomic ion transport"/>
    <property type="evidence" value="ECO:0007669"/>
    <property type="project" value="UniProtKB-KW"/>
</dbReference>
<evidence type="ECO:0000256" key="10">
    <source>
        <dbReference type="ARBA" id="ARBA00023170"/>
    </source>
</evidence>
<keyword evidence="5 12" id="KW-0812">Transmembrane</keyword>
<keyword evidence="10 17" id="KW-0675">Receptor</keyword>
<keyword evidence="6 14" id="KW-0732">Signal</keyword>
<dbReference type="Gene3D" id="2.170.130.10">
    <property type="entry name" value="TonB-dependent receptor, plug domain"/>
    <property type="match status" value="1"/>
</dbReference>
<reference evidence="17" key="1">
    <citation type="submission" date="2020-08" db="EMBL/GenBank/DDBJ databases">
        <title>Novel species isolated from subtropical streams in China.</title>
        <authorList>
            <person name="Lu H."/>
        </authorList>
    </citation>
    <scope>NUCLEOTIDE SEQUENCE</scope>
    <source>
        <strain evidence="17">KACC 12607</strain>
    </source>
</reference>
<feature type="domain" description="TonB-dependent receptor-like beta-barrel" evidence="15">
    <location>
        <begin position="195"/>
        <end position="588"/>
    </location>
</feature>
<organism evidence="17 18">
    <name type="scientific">Undibacterium jejuense</name>
    <dbReference type="NCBI Taxonomy" id="1344949"/>
    <lineage>
        <taxon>Bacteria</taxon>
        <taxon>Pseudomonadati</taxon>
        <taxon>Pseudomonadota</taxon>
        <taxon>Betaproteobacteria</taxon>
        <taxon>Burkholderiales</taxon>
        <taxon>Oxalobacteraceae</taxon>
        <taxon>Undibacterium</taxon>
    </lineage>
</organism>
<dbReference type="CDD" id="cd01347">
    <property type="entry name" value="ligand_gated_channel"/>
    <property type="match status" value="1"/>
</dbReference>
<keyword evidence="4 12" id="KW-1134">Transmembrane beta strand</keyword>
<keyword evidence="7" id="KW-0406">Ion transport</keyword>
<dbReference type="InterPro" id="IPR039426">
    <property type="entry name" value="TonB-dep_rcpt-like"/>
</dbReference>
<evidence type="ECO:0000256" key="5">
    <source>
        <dbReference type="ARBA" id="ARBA00022692"/>
    </source>
</evidence>
<sequence>MNLVLKPLAISLAVAAAFSANASAQSVPNNAQNVVVTAGRQVQAAKDVLADNVVITSEQIANAGSESLVDLLQQQRGIEITRNGGAGTTSSVLMRGGSNAQNVVLIDGVRYSSSTLGGASWETIPLGQIDHIEIVYGPLSSLYGADAMGGVIQIFTKKGNGPAALTASVGAGSYGLRKMQAGVSGSSGNEFNYALNVGHENNIGFSATNPNAGKYSYNADKDGYKLDSASGNFNWQLAPGYETGVKFMQSRLNAQFDAGSSYDDHSVEQLQTIAVYGKAKVNDIWTANLQVAQSNTLGYTDASYGQSQIDTHQNLFSLQNDIRLGKDVLQVIAESRQEKVRGTTAELNQKRTTNSVAASYVWKLDAHLASVSIRNDNSSVYGSNTTGSLAYGYRLTPDWRVNASYGTSFRAPTFNELYYPGYGIASNQPEKAKNAEIGVYYEQGSSQLSAVYYQNKATNLLVSTNVCPVQQSTHRYGCAYNVDKATMSGLTLGANTRFGDLALRGALDIQNPVDDTTGKRLARRAKQHASFSAEYTLAQAKLGVETIFSGDRFDNVTNTRTLSGYSLMNLYGTYALNKDLSAVARWNNALNKDYALAYGYNTPGSNVYVGLNYGFK</sequence>
<dbReference type="InterPro" id="IPR036942">
    <property type="entry name" value="Beta-barrel_TonB_sf"/>
</dbReference>
<dbReference type="InterPro" id="IPR012910">
    <property type="entry name" value="Plug_dom"/>
</dbReference>
<feature type="chain" id="PRO_5037090225" evidence="14">
    <location>
        <begin position="23"/>
        <end position="616"/>
    </location>
</feature>
<dbReference type="Pfam" id="PF07715">
    <property type="entry name" value="Plug"/>
    <property type="match status" value="1"/>
</dbReference>
<feature type="domain" description="TonB-dependent receptor plug" evidence="16">
    <location>
        <begin position="47"/>
        <end position="151"/>
    </location>
</feature>